<comment type="caution">
    <text evidence="1">The sequence shown here is derived from an EMBL/GenBank/DDBJ whole genome shotgun (WGS) entry which is preliminary data.</text>
</comment>
<organism evidence="1 2">
    <name type="scientific">Paeniglutamicibacter terrestris</name>
    <dbReference type="NCBI Taxonomy" id="2723403"/>
    <lineage>
        <taxon>Bacteria</taxon>
        <taxon>Bacillati</taxon>
        <taxon>Actinomycetota</taxon>
        <taxon>Actinomycetes</taxon>
        <taxon>Micrococcales</taxon>
        <taxon>Micrococcaceae</taxon>
        <taxon>Paeniglutamicibacter</taxon>
    </lineage>
</organism>
<dbReference type="Proteomes" id="UP000746595">
    <property type="component" value="Unassembled WGS sequence"/>
</dbReference>
<evidence type="ECO:0000313" key="2">
    <source>
        <dbReference type="Proteomes" id="UP000746595"/>
    </source>
</evidence>
<protein>
    <submittedName>
        <fullName evidence="1">Uncharacterized protein</fullName>
    </submittedName>
</protein>
<reference evidence="1 2" key="1">
    <citation type="submission" date="2020-04" db="EMBL/GenBank/DDBJ databases">
        <title>Paeniglutamicibacter sp. ANT13_2, a novel actinomycete isolated from sediment in Antarctica.</title>
        <authorList>
            <person name="Sakdapetsiri C."/>
            <person name="Pinyakong O."/>
        </authorList>
    </citation>
    <scope>NUCLEOTIDE SEQUENCE [LARGE SCALE GENOMIC DNA]</scope>
    <source>
        <strain evidence="1 2">ANT13_2</strain>
    </source>
</reference>
<name>A0ABX1G0J3_9MICC</name>
<dbReference type="RefSeq" id="WP_132359981.1">
    <property type="nucleotide sequence ID" value="NZ_JAAWVT010000001.1"/>
</dbReference>
<sequence>MQTPIHTIVRKNPYASPSWLVYHGSIWIGSAHSIHIAQTAADITARHAHGINPSNCGSQYLIDNVYTDMTTRGFHEYWTPAPLLPQKNQEQIAA</sequence>
<keyword evidence="2" id="KW-1185">Reference proteome</keyword>
<evidence type="ECO:0000313" key="1">
    <source>
        <dbReference type="EMBL" id="NKG19743.1"/>
    </source>
</evidence>
<accession>A0ABX1G0J3</accession>
<gene>
    <name evidence="1" type="ORF">HED64_03335</name>
</gene>
<proteinExistence type="predicted"/>
<dbReference type="EMBL" id="JAAWVT010000001">
    <property type="protein sequence ID" value="NKG19743.1"/>
    <property type="molecule type" value="Genomic_DNA"/>
</dbReference>